<dbReference type="RefSeq" id="XP_028869420.1">
    <property type="nucleotide sequence ID" value="XM_029013587.1"/>
</dbReference>
<evidence type="ECO:0000313" key="2">
    <source>
        <dbReference type="EMBL" id="GBE63177.1"/>
    </source>
</evidence>
<evidence type="ECO:0000256" key="1">
    <source>
        <dbReference type="SAM" id="Coils"/>
    </source>
</evidence>
<dbReference type="EMBL" id="BDSA01000019">
    <property type="protein sequence ID" value="GBE63177.1"/>
    <property type="molecule type" value="Genomic_DNA"/>
</dbReference>
<comment type="caution">
    <text evidence="2">The sequence shown here is derived from an EMBL/GenBank/DDBJ whole genome shotgun (WGS) entry which is preliminary data.</text>
</comment>
<protein>
    <recommendedName>
        <fullName evidence="4">Extracellular matrix-binding ebh</fullName>
    </recommendedName>
</protein>
<keyword evidence="3" id="KW-1185">Reference proteome</keyword>
<gene>
    <name evidence="2" type="ORF">BOVATA_046700</name>
</gene>
<keyword evidence="1" id="KW-0175">Coiled coil</keyword>
<proteinExistence type="predicted"/>
<dbReference type="OrthoDB" id="367191at2759"/>
<evidence type="ECO:0008006" key="4">
    <source>
        <dbReference type="Google" id="ProtNLM"/>
    </source>
</evidence>
<feature type="coiled-coil region" evidence="1">
    <location>
        <begin position="44"/>
        <end position="145"/>
    </location>
</feature>
<organism evidence="2 3">
    <name type="scientific">Babesia ovata</name>
    <dbReference type="NCBI Taxonomy" id="189622"/>
    <lineage>
        <taxon>Eukaryota</taxon>
        <taxon>Sar</taxon>
        <taxon>Alveolata</taxon>
        <taxon>Apicomplexa</taxon>
        <taxon>Aconoidasida</taxon>
        <taxon>Piroplasmida</taxon>
        <taxon>Babesiidae</taxon>
        <taxon>Babesia</taxon>
    </lineage>
</organism>
<feature type="coiled-coil region" evidence="1">
    <location>
        <begin position="440"/>
        <end position="504"/>
    </location>
</feature>
<accession>A0A2H6KJL2</accession>
<dbReference type="VEuPathDB" id="PiroplasmaDB:BOVATA_046700"/>
<dbReference type="GeneID" id="39876947"/>
<name>A0A2H6KJL2_9APIC</name>
<dbReference type="Proteomes" id="UP000236319">
    <property type="component" value="Unassembled WGS sequence"/>
</dbReference>
<reference evidence="2 3" key="1">
    <citation type="journal article" date="2017" name="BMC Genomics">
        <title>Whole-genome assembly of Babesia ovata and comparative genomics between closely related pathogens.</title>
        <authorList>
            <person name="Yamagishi J."/>
            <person name="Asada M."/>
            <person name="Hakimi H."/>
            <person name="Tanaka T.Q."/>
            <person name="Sugimoto C."/>
            <person name="Kawazu S."/>
        </authorList>
    </citation>
    <scope>NUCLEOTIDE SEQUENCE [LARGE SCALE GENOMIC DNA]</scope>
    <source>
        <strain evidence="2 3">Miyake</strain>
    </source>
</reference>
<sequence>MGFIGKSEEVQNALVKGLQSNVNQLDKLLKASCGDKGCCEYNDEKFIKEQLKSVQNNFKEAEKDDKRLNNILADGNITQLQSQLVQPKKQIQQKIDELNQRISELKKADENAKKSGQSLQNASEIDKLNKDLDSHNASKRSLETLSGICGYAVSLIQKPKNDGECKDILDKLCSGLENFLGFNPESKGYSGDGIVYSDLDRLCDGVMSFLHGVLHNIQPKLGLHKDKITRAIESLNTHKHTGKEGFKIAIGEVVQGVKQYNEGVVKSNNLVKEPIEDLLGFLREDGDGKFIVEYNKIQVGKVSGDPKAEDEQVKSADGLLKTCLRNTETFRRGIDNAAENVLDLNNNCAIKVKHAVSNIDYEYDRLATLSNKEEEDRLAVEKRVNEQLGKVEIAVKNKVAADIKVFRDHVIDKLKVIRIRLQHVEWKLAGYVTGVEKTWKKDAESIVKEVEEKLEKALEQVDGSTKSVNKSAIDNAAREIERQAEILKQKFDEVKRQYEEAFKIIKGTEGVEKSGVVNQLTELYETVKMGVPADDLVRYTSGEWDVNKQIAPLSGAIQSNVEGYVKTLWDAVAAGMQGVDDDYGAGTKGVEALQRHVGLNLQKLGLFGTTLQDVLSKVLQQGSNSDLPSDLETVLYFLKDAKVNWESANPPLEDLLKPLQEAFSTKAIADDFKTHLRDLLKETAEKGIGKLNDLIKTQVVDTINQKVKPLEDILEENAKLAKTELEQKAQEITSRLLSICKAVTEQGGGTKDELQVLKNRTRNFFEGIKQDVERLKTGKVATWISEVGELIKTEVPNYAKSAIETINRELTTQVNNAKTNILKTVRKRYVTSIQLLLNQFADKVETELNPLPQQIEDDKHIGYKGFMNTLSGYNSGNNLNRFDGNNSVETLSYAFSAFGGPVNM</sequence>
<evidence type="ECO:0000313" key="3">
    <source>
        <dbReference type="Proteomes" id="UP000236319"/>
    </source>
</evidence>
<dbReference type="AlphaFoldDB" id="A0A2H6KJL2"/>